<reference evidence="2 3" key="1">
    <citation type="submission" date="2017-10" db="EMBL/GenBank/DDBJ databases">
        <title>Comparative genomics in systemic dimorphic fungi from Ajellomycetaceae.</title>
        <authorList>
            <person name="Munoz J.F."/>
            <person name="Mcewen J.G."/>
            <person name="Clay O.K."/>
            <person name="Cuomo C.A."/>
        </authorList>
    </citation>
    <scope>NUCLEOTIDE SEQUENCE [LARGE SCALE GENOMIC DNA]</scope>
    <source>
        <strain evidence="2 3">UAMH130</strain>
    </source>
</reference>
<comment type="caution">
    <text evidence="2">The sequence shown here is derived from an EMBL/GenBank/DDBJ whole genome shotgun (WGS) entry which is preliminary data.</text>
</comment>
<dbReference type="AlphaFoldDB" id="A0A2B7X2I0"/>
<sequence>MTLKDLLRKKDKVKDDDFQHPPQHQQRYYQQEAFPPAPTSPPPPEFKFFRSDTYSTEAIQPPEPPQHHSHSLHPELQAQSQSHSQSTSPTPSNTSTASQKSPFSRLRRFSNVSSGGSREHSPSHELSPSRGEKGERRLSQRLHLNRASRSASTSSVNLPADLPEIAPDTGDAQEREAQWEKRATIMVQSGFNAAGMRPASPRGDIEQQKEGDVNIQEAIRLHEDGQLVESTRMFGRLADPNGANNPLSQVLYGLALRHGWGCAPDPDKAITYLSAAASNSALIEAEALRAGMKKGGAAKGELVLAMYELANCFRNGWGVAKDPVAARHYYETAANLGDTDAMNEAAWCFLEGFGGKKDRSVRISQPFNTIQTTQPEKPVEAESILRRRRTQWFRCLA</sequence>
<keyword evidence="3" id="KW-1185">Reference proteome</keyword>
<evidence type="ECO:0000313" key="3">
    <source>
        <dbReference type="Proteomes" id="UP000224080"/>
    </source>
</evidence>
<dbReference type="PANTHER" id="PTHR43628">
    <property type="entry name" value="ACTIVATOR OF C KINASE PROTEIN 1-RELATED"/>
    <property type="match status" value="1"/>
</dbReference>
<gene>
    <name evidence="2" type="ORF">GX51_04321</name>
</gene>
<feature type="compositionally biased region" description="Low complexity" evidence="1">
    <location>
        <begin position="74"/>
        <end position="99"/>
    </location>
</feature>
<dbReference type="OrthoDB" id="2148946at2759"/>
<feature type="compositionally biased region" description="Low complexity" evidence="1">
    <location>
        <begin position="20"/>
        <end position="31"/>
    </location>
</feature>
<dbReference type="GO" id="GO:0032153">
    <property type="term" value="C:cell division site"/>
    <property type="evidence" value="ECO:0007669"/>
    <property type="project" value="TreeGrafter"/>
</dbReference>
<dbReference type="STRING" id="2060905.A0A2B7X2I0"/>
<accession>A0A2B7X2I0</accession>
<dbReference type="PANTHER" id="PTHR43628:SF1">
    <property type="entry name" value="CHITIN SYNTHASE REGULATORY FACTOR 2-RELATED"/>
    <property type="match status" value="1"/>
</dbReference>
<dbReference type="Gene3D" id="1.25.40.10">
    <property type="entry name" value="Tetratricopeptide repeat domain"/>
    <property type="match status" value="1"/>
</dbReference>
<evidence type="ECO:0008006" key="4">
    <source>
        <dbReference type="Google" id="ProtNLM"/>
    </source>
</evidence>
<evidence type="ECO:0000256" key="1">
    <source>
        <dbReference type="SAM" id="MobiDB-lite"/>
    </source>
</evidence>
<feature type="compositionally biased region" description="Basic and acidic residues" evidence="1">
    <location>
        <begin position="1"/>
        <end position="19"/>
    </location>
</feature>
<protein>
    <recommendedName>
        <fullName evidence="4">Protein DSF2</fullName>
    </recommendedName>
</protein>
<dbReference type="SUPFAM" id="SSF81901">
    <property type="entry name" value="HCP-like"/>
    <property type="match status" value="1"/>
</dbReference>
<dbReference type="SMART" id="SM00671">
    <property type="entry name" value="SEL1"/>
    <property type="match status" value="2"/>
</dbReference>
<feature type="compositionally biased region" description="Pro residues" evidence="1">
    <location>
        <begin position="35"/>
        <end position="45"/>
    </location>
</feature>
<dbReference type="EMBL" id="PDNC01000053">
    <property type="protein sequence ID" value="PGH03003.1"/>
    <property type="molecule type" value="Genomic_DNA"/>
</dbReference>
<dbReference type="InterPro" id="IPR006597">
    <property type="entry name" value="Sel1-like"/>
</dbReference>
<dbReference type="InterPro" id="IPR052945">
    <property type="entry name" value="Mitotic_Regulator"/>
</dbReference>
<name>A0A2B7X2I0_9EURO</name>
<dbReference type="Proteomes" id="UP000224080">
    <property type="component" value="Unassembled WGS sequence"/>
</dbReference>
<organism evidence="2 3">
    <name type="scientific">Blastomyces parvus</name>
    <dbReference type="NCBI Taxonomy" id="2060905"/>
    <lineage>
        <taxon>Eukaryota</taxon>
        <taxon>Fungi</taxon>
        <taxon>Dikarya</taxon>
        <taxon>Ascomycota</taxon>
        <taxon>Pezizomycotina</taxon>
        <taxon>Eurotiomycetes</taxon>
        <taxon>Eurotiomycetidae</taxon>
        <taxon>Onygenales</taxon>
        <taxon>Ajellomycetaceae</taxon>
        <taxon>Blastomyces</taxon>
    </lineage>
</organism>
<dbReference type="GO" id="GO:0010972">
    <property type="term" value="P:negative regulation of G2/M transition of mitotic cell cycle"/>
    <property type="evidence" value="ECO:0007669"/>
    <property type="project" value="TreeGrafter"/>
</dbReference>
<dbReference type="InterPro" id="IPR011990">
    <property type="entry name" value="TPR-like_helical_dom_sf"/>
</dbReference>
<feature type="compositionally biased region" description="Polar residues" evidence="1">
    <location>
        <begin position="147"/>
        <end position="157"/>
    </location>
</feature>
<dbReference type="Pfam" id="PF08238">
    <property type="entry name" value="Sel1"/>
    <property type="match status" value="3"/>
</dbReference>
<feature type="region of interest" description="Disordered" evidence="1">
    <location>
        <begin position="1"/>
        <end position="177"/>
    </location>
</feature>
<proteinExistence type="predicted"/>
<evidence type="ECO:0000313" key="2">
    <source>
        <dbReference type="EMBL" id="PGH03003.1"/>
    </source>
</evidence>